<dbReference type="Pfam" id="PF04338">
    <property type="entry name" value="DUF481"/>
    <property type="match status" value="1"/>
</dbReference>
<evidence type="ECO:0000256" key="1">
    <source>
        <dbReference type="SAM" id="SignalP"/>
    </source>
</evidence>
<keyword evidence="3" id="KW-1185">Reference proteome</keyword>
<gene>
    <name evidence="2" type="ORF">CWE14_08530</name>
</gene>
<evidence type="ECO:0008006" key="4">
    <source>
        <dbReference type="Google" id="ProtNLM"/>
    </source>
</evidence>
<name>A0A432WHR0_9GAMM</name>
<dbReference type="Proteomes" id="UP000287823">
    <property type="component" value="Unassembled WGS sequence"/>
</dbReference>
<reference evidence="2 3" key="1">
    <citation type="journal article" date="2011" name="Front. Microbiol.">
        <title>Genomic signatures of strain selection and enhancement in Bacillus atrophaeus var. globigii, a historical biowarfare simulant.</title>
        <authorList>
            <person name="Gibbons H.S."/>
            <person name="Broomall S.M."/>
            <person name="McNew L.A."/>
            <person name="Daligault H."/>
            <person name="Chapman C."/>
            <person name="Bruce D."/>
            <person name="Karavis M."/>
            <person name="Krepps M."/>
            <person name="McGregor P.A."/>
            <person name="Hong C."/>
            <person name="Park K.H."/>
            <person name="Akmal A."/>
            <person name="Feldman A."/>
            <person name="Lin J.S."/>
            <person name="Chang W.E."/>
            <person name="Higgs B.W."/>
            <person name="Demirev P."/>
            <person name="Lindquist J."/>
            <person name="Liem A."/>
            <person name="Fochler E."/>
            <person name="Read T.D."/>
            <person name="Tapia R."/>
            <person name="Johnson S."/>
            <person name="Bishop-Lilly K.A."/>
            <person name="Detter C."/>
            <person name="Han C."/>
            <person name="Sozhamannan S."/>
            <person name="Rosenzweig C.N."/>
            <person name="Skowronski E.W."/>
        </authorList>
    </citation>
    <scope>NUCLEOTIDE SEQUENCE [LARGE SCALE GENOMIC DNA]</scope>
    <source>
        <strain evidence="2 3">Y4G10-17</strain>
    </source>
</reference>
<protein>
    <recommendedName>
        <fullName evidence="4">DUF481 domain-containing protein</fullName>
    </recommendedName>
</protein>
<dbReference type="EMBL" id="PIPO01000003">
    <property type="protein sequence ID" value="RUO33257.1"/>
    <property type="molecule type" value="Genomic_DNA"/>
</dbReference>
<accession>A0A432WHR0</accession>
<evidence type="ECO:0000313" key="3">
    <source>
        <dbReference type="Proteomes" id="UP000287823"/>
    </source>
</evidence>
<comment type="caution">
    <text evidence="2">The sequence shown here is derived from an EMBL/GenBank/DDBJ whole genome shotgun (WGS) entry which is preliminary data.</text>
</comment>
<sequence>MRSLWLRCLLVAVALFSAPALSIVNIEDMRMDETKPGWMLSSTLSLSGKRGNLEEDKLSLNGGTQWISDDLKVRNLLLFTVANDRAEGETYSEEYFAHLRHTRQVVNGIAWELFGQHQSEPLNQDYERQLIGSNARVRIETALVDGYGGAGLMYEERSVVPPLAEQIERNDWRLNFYLNSSYPLSDNAELAVNFYVQPAIEDFSDVRSVVNAGITSRLNRVFSLTLDVSYSNESEPLVGQAHDEWTYAMGLNFRF</sequence>
<feature type="signal peptide" evidence="1">
    <location>
        <begin position="1"/>
        <end position="22"/>
    </location>
</feature>
<proteinExistence type="predicted"/>
<dbReference type="AlphaFoldDB" id="A0A432WHR0"/>
<evidence type="ECO:0000313" key="2">
    <source>
        <dbReference type="EMBL" id="RUO33257.1"/>
    </source>
</evidence>
<feature type="chain" id="PRO_5019377766" description="DUF481 domain-containing protein" evidence="1">
    <location>
        <begin position="23"/>
        <end position="255"/>
    </location>
</feature>
<dbReference type="InterPro" id="IPR007433">
    <property type="entry name" value="DUF481"/>
</dbReference>
<keyword evidence="1" id="KW-0732">Signal</keyword>
<organism evidence="2 3">
    <name type="scientific">Aliidiomarina soli</name>
    <dbReference type="NCBI Taxonomy" id="1928574"/>
    <lineage>
        <taxon>Bacteria</taxon>
        <taxon>Pseudomonadati</taxon>
        <taxon>Pseudomonadota</taxon>
        <taxon>Gammaproteobacteria</taxon>
        <taxon>Alteromonadales</taxon>
        <taxon>Idiomarinaceae</taxon>
        <taxon>Aliidiomarina</taxon>
    </lineage>
</organism>